<evidence type="ECO:0000256" key="8">
    <source>
        <dbReference type="ARBA" id="ARBA00022824"/>
    </source>
</evidence>
<dbReference type="AlphaFoldDB" id="A0A2P6VAM5"/>
<comment type="pathway">
    <text evidence="3">Lipid metabolism.</text>
</comment>
<feature type="domain" description="PH" evidence="14">
    <location>
        <begin position="41"/>
        <end position="146"/>
    </location>
</feature>
<comment type="caution">
    <text evidence="15">The sequence shown here is derived from an EMBL/GenBank/DDBJ whole genome shotgun (WGS) entry which is preliminary data.</text>
</comment>
<feature type="compositionally biased region" description="Low complexity" evidence="12">
    <location>
        <begin position="155"/>
        <end position="172"/>
    </location>
</feature>
<dbReference type="UniPathway" id="UPA00282"/>
<dbReference type="SMART" id="SM00233">
    <property type="entry name" value="PH"/>
    <property type="match status" value="1"/>
</dbReference>
<name>A0A2P6VAM5_9CHLO</name>
<comment type="similarity">
    <text evidence="4">Belongs to the membrane-bound acyltransferase family. Sterol o-acyltransferase subfamily.</text>
</comment>
<gene>
    <name evidence="15" type="ORF">C2E20_5572</name>
</gene>
<feature type="transmembrane region" description="Helical" evidence="13">
    <location>
        <begin position="629"/>
        <end position="651"/>
    </location>
</feature>
<organism evidence="15 16">
    <name type="scientific">Micractinium conductrix</name>
    <dbReference type="NCBI Taxonomy" id="554055"/>
    <lineage>
        <taxon>Eukaryota</taxon>
        <taxon>Viridiplantae</taxon>
        <taxon>Chlorophyta</taxon>
        <taxon>core chlorophytes</taxon>
        <taxon>Trebouxiophyceae</taxon>
        <taxon>Chlorellales</taxon>
        <taxon>Chlorellaceae</taxon>
        <taxon>Chlorella clade</taxon>
        <taxon>Micractinium</taxon>
    </lineage>
</organism>
<dbReference type="GO" id="GO:0005789">
    <property type="term" value="C:endoplasmic reticulum membrane"/>
    <property type="evidence" value="ECO:0007669"/>
    <property type="project" value="UniProtKB-SubCell"/>
</dbReference>
<feature type="transmembrane region" description="Helical" evidence="13">
    <location>
        <begin position="325"/>
        <end position="346"/>
    </location>
</feature>
<dbReference type="InterPro" id="IPR004299">
    <property type="entry name" value="MBOAT_fam"/>
</dbReference>
<keyword evidence="11" id="KW-0012">Acyltransferase</keyword>
<dbReference type="InterPro" id="IPR001849">
    <property type="entry name" value="PH_domain"/>
</dbReference>
<dbReference type="EC" id="2.3.1.20" evidence="5"/>
<evidence type="ECO:0000256" key="10">
    <source>
        <dbReference type="ARBA" id="ARBA00023136"/>
    </source>
</evidence>
<comment type="subcellular location">
    <subcellularLocation>
        <location evidence="1">Endoplasmic reticulum membrane</location>
        <topology evidence="1">Multi-pass membrane protein</topology>
    </subcellularLocation>
</comment>
<evidence type="ECO:0000256" key="11">
    <source>
        <dbReference type="ARBA" id="ARBA00023315"/>
    </source>
</evidence>
<evidence type="ECO:0000256" key="3">
    <source>
        <dbReference type="ARBA" id="ARBA00005189"/>
    </source>
</evidence>
<reference evidence="15 16" key="1">
    <citation type="journal article" date="2018" name="Plant J.">
        <title>Genome sequences of Chlorella sorokiniana UTEX 1602 and Micractinium conductrix SAG 241.80: implications to maltose excretion by a green alga.</title>
        <authorList>
            <person name="Arriola M.B."/>
            <person name="Velmurugan N."/>
            <person name="Zhang Y."/>
            <person name="Plunkett M.H."/>
            <person name="Hondzo H."/>
            <person name="Barney B.M."/>
        </authorList>
    </citation>
    <scope>NUCLEOTIDE SEQUENCE [LARGE SCALE GENOMIC DNA]</scope>
    <source>
        <strain evidence="15 16">SAG 241.80</strain>
    </source>
</reference>
<dbReference type="GO" id="GO:0019432">
    <property type="term" value="P:triglyceride biosynthetic process"/>
    <property type="evidence" value="ECO:0007669"/>
    <property type="project" value="UniProtKB-UniPathway"/>
</dbReference>
<dbReference type="CDD" id="cd00821">
    <property type="entry name" value="PH"/>
    <property type="match status" value="1"/>
</dbReference>
<keyword evidence="10 13" id="KW-0472">Membrane</keyword>
<evidence type="ECO:0000256" key="13">
    <source>
        <dbReference type="SAM" id="Phobius"/>
    </source>
</evidence>
<dbReference type="Gene3D" id="2.30.29.30">
    <property type="entry name" value="Pleckstrin-homology domain (PH domain)/Phosphotyrosine-binding domain (PTB)"/>
    <property type="match status" value="1"/>
</dbReference>
<keyword evidence="6" id="KW-0808">Transferase</keyword>
<dbReference type="EMBL" id="LHPF02000016">
    <property type="protein sequence ID" value="PSC71143.1"/>
    <property type="molecule type" value="Genomic_DNA"/>
</dbReference>
<feature type="transmembrane region" description="Helical" evidence="13">
    <location>
        <begin position="657"/>
        <end position="675"/>
    </location>
</feature>
<dbReference type="PANTHER" id="PTHR10408:SF7">
    <property type="entry name" value="DIACYLGLYCEROL O-ACYLTRANSFERASE 1"/>
    <property type="match status" value="1"/>
</dbReference>
<keyword evidence="9 13" id="KW-1133">Transmembrane helix</keyword>
<feature type="region of interest" description="Disordered" evidence="12">
    <location>
        <begin position="151"/>
        <end position="261"/>
    </location>
</feature>
<evidence type="ECO:0000256" key="7">
    <source>
        <dbReference type="ARBA" id="ARBA00022692"/>
    </source>
</evidence>
<dbReference type="Pfam" id="PF00169">
    <property type="entry name" value="PH"/>
    <property type="match status" value="1"/>
</dbReference>
<keyword evidence="8" id="KW-0256">Endoplasmic reticulum</keyword>
<evidence type="ECO:0000313" key="16">
    <source>
        <dbReference type="Proteomes" id="UP000239649"/>
    </source>
</evidence>
<evidence type="ECO:0000256" key="9">
    <source>
        <dbReference type="ARBA" id="ARBA00022989"/>
    </source>
</evidence>
<dbReference type="Proteomes" id="UP000239649">
    <property type="component" value="Unassembled WGS sequence"/>
</dbReference>
<evidence type="ECO:0000256" key="12">
    <source>
        <dbReference type="SAM" id="MobiDB-lite"/>
    </source>
</evidence>
<keyword evidence="16" id="KW-1185">Reference proteome</keyword>
<evidence type="ECO:0000256" key="4">
    <source>
        <dbReference type="ARBA" id="ARBA00009010"/>
    </source>
</evidence>
<feature type="transmembrane region" description="Helical" evidence="13">
    <location>
        <begin position="284"/>
        <end position="305"/>
    </location>
</feature>
<dbReference type="SUPFAM" id="SSF50729">
    <property type="entry name" value="PH domain-like"/>
    <property type="match status" value="1"/>
</dbReference>
<feature type="transmembrane region" description="Helical" evidence="13">
    <location>
        <begin position="510"/>
        <end position="528"/>
    </location>
</feature>
<dbReference type="PROSITE" id="PS50003">
    <property type="entry name" value="PH_DOMAIN"/>
    <property type="match status" value="1"/>
</dbReference>
<evidence type="ECO:0000259" key="14">
    <source>
        <dbReference type="PROSITE" id="PS50003"/>
    </source>
</evidence>
<feature type="transmembrane region" description="Helical" evidence="13">
    <location>
        <begin position="559"/>
        <end position="581"/>
    </location>
</feature>
<evidence type="ECO:0000256" key="1">
    <source>
        <dbReference type="ARBA" id="ARBA00004477"/>
    </source>
</evidence>
<comment type="pathway">
    <text evidence="2">Glycerolipid metabolism; triacylglycerol biosynthesis.</text>
</comment>
<feature type="transmembrane region" description="Helical" evidence="13">
    <location>
        <begin position="415"/>
        <end position="438"/>
    </location>
</feature>
<dbReference type="STRING" id="554055.A0A2P6VAM5"/>
<dbReference type="InterPro" id="IPR014371">
    <property type="entry name" value="Oat_ACAT_DAG_ARE"/>
</dbReference>
<feature type="transmembrane region" description="Helical" evidence="13">
    <location>
        <begin position="390"/>
        <end position="409"/>
    </location>
</feature>
<dbReference type="OrthoDB" id="10039049at2759"/>
<accession>A0A2P6VAM5</accession>
<dbReference type="Pfam" id="PF03062">
    <property type="entry name" value="MBOAT"/>
    <property type="match status" value="1"/>
</dbReference>
<dbReference type="PANTHER" id="PTHR10408">
    <property type="entry name" value="STEROL O-ACYLTRANSFERASE"/>
    <property type="match status" value="1"/>
</dbReference>
<proteinExistence type="inferred from homology"/>
<dbReference type="InterPro" id="IPR011993">
    <property type="entry name" value="PH-like_dom_sf"/>
</dbReference>
<evidence type="ECO:0000313" key="15">
    <source>
        <dbReference type="EMBL" id="PSC71143.1"/>
    </source>
</evidence>
<evidence type="ECO:0000256" key="2">
    <source>
        <dbReference type="ARBA" id="ARBA00004771"/>
    </source>
</evidence>
<dbReference type="GO" id="GO:0004144">
    <property type="term" value="F:diacylglycerol O-acyltransferase activity"/>
    <property type="evidence" value="ECO:0007669"/>
    <property type="project" value="UniProtKB-EC"/>
</dbReference>
<protein>
    <recommendedName>
        <fullName evidence="5">diacylglycerol O-acyltransferase</fullName>
        <ecNumber evidence="5">2.3.1.20</ecNumber>
    </recommendedName>
</protein>
<evidence type="ECO:0000256" key="5">
    <source>
        <dbReference type="ARBA" id="ARBA00013244"/>
    </source>
</evidence>
<feature type="transmembrane region" description="Helical" evidence="13">
    <location>
        <begin position="687"/>
        <end position="707"/>
    </location>
</feature>
<sequence>MLRTRRQSAAAAEATGGGEVAALKQENERLRDLLAEQAGRGATKSSYLCKYRGHATASLWAPTWELRYVILKGTTLTYFKSERDVQFPPRGRVELAGASVELEGLKRRRHWTWHIVDPQGVSLIRLSTEVAGEYHSWIEALERAGCSVKHLDDNASQGSQQTGQAGASPSQSHMSDSDAATYRGGQEVDSHPSSFAADTPSQRQQGAAEPRSGAYHPHHHQHHQQQGGYTSDQSDIGRPPAPPLRRQRSGARRPTMPASAPIHVAPRASLLSSERIRISDQSGIITLVFIILAATNFRLILENMIKYGFRFNPLNFLREAVTPSGNLPLLLCWPLLLAFVLAALGIERLGVRLLAAEQRAVAAQRKREVGYTELKRIAARRASATEHLMLLLNLANTTAAMLLPCFIILHTRAELLPGFALTMATCILWLKLISYAHCNWDYRVTRRRGEVRAGERGSGAVPVGVEVELRYPENITLPHLAYFVAAPTLCYQISYPRSKVFRARWMVKKLLMLTGGLGLMLFFTEQYMQPTIDNSMRALQDMDWLRMLERMLKLSLPTLYWWLAMFYTLFDLWLNVLAEILRFGDREFYKEWWNATTVGEYWRLWNQPVHKWMLRHVYFPLLRAGTPKFYAGLAVFFISAVFHEILVGVPLHMLRLWAFWGLMAQVPLMIITEWLKARLRSDRAGNVVFWVSFCFVGQPLAMILYYHDHRQGYTHPFAGLPGGT</sequence>
<evidence type="ECO:0000256" key="6">
    <source>
        <dbReference type="ARBA" id="ARBA00022679"/>
    </source>
</evidence>
<keyword evidence="7 13" id="KW-0812">Transmembrane</keyword>